<sequence length="51" mass="5746">MCEEIEKMLLESSHETAVKAAMRMLSSGKLTIEEIAHFTDLSIHELENLNA</sequence>
<dbReference type="Proteomes" id="UP000661649">
    <property type="component" value="Unassembled WGS sequence"/>
</dbReference>
<evidence type="ECO:0000313" key="2">
    <source>
        <dbReference type="Proteomes" id="UP000661649"/>
    </source>
</evidence>
<reference evidence="1 2" key="1">
    <citation type="submission" date="2020-08" db="EMBL/GenBank/DDBJ databases">
        <title>Genome public.</title>
        <authorList>
            <person name="Liu C."/>
            <person name="Sun Q."/>
        </authorList>
    </citation>
    <scope>NUCLEOTIDE SEQUENCE [LARGE SCALE GENOMIC DNA]</scope>
    <source>
        <strain evidence="1 2">3_YM_SP_D4_24.mj</strain>
    </source>
</reference>
<evidence type="ECO:0000313" key="1">
    <source>
        <dbReference type="EMBL" id="MBC8627255.1"/>
    </source>
</evidence>
<dbReference type="EMBL" id="JACRTP010000001">
    <property type="protein sequence ID" value="MBC8627255.1"/>
    <property type="molecule type" value="Genomic_DNA"/>
</dbReference>
<organism evidence="1 2">
    <name type="scientific">Blautia stercoris</name>
    <dbReference type="NCBI Taxonomy" id="871664"/>
    <lineage>
        <taxon>Bacteria</taxon>
        <taxon>Bacillati</taxon>
        <taxon>Bacillota</taxon>
        <taxon>Clostridia</taxon>
        <taxon>Lachnospirales</taxon>
        <taxon>Lachnospiraceae</taxon>
        <taxon>Blautia</taxon>
    </lineage>
</organism>
<gene>
    <name evidence="1" type="ORF">H8712_01195</name>
</gene>
<accession>A0ABR7P8V0</accession>
<dbReference type="RefSeq" id="WP_187558077.1">
    <property type="nucleotide sequence ID" value="NZ_JACRTP010000001.1"/>
</dbReference>
<name>A0ABR7P8V0_9FIRM</name>
<protein>
    <submittedName>
        <fullName evidence="1">Uncharacterized protein</fullName>
    </submittedName>
</protein>
<keyword evidence="2" id="KW-1185">Reference proteome</keyword>
<proteinExistence type="predicted"/>
<comment type="caution">
    <text evidence="1">The sequence shown here is derived from an EMBL/GenBank/DDBJ whole genome shotgun (WGS) entry which is preliminary data.</text>
</comment>